<accession>A0A2S4UHC6</accession>
<feature type="compositionally biased region" description="Polar residues" evidence="1">
    <location>
        <begin position="246"/>
        <end position="267"/>
    </location>
</feature>
<feature type="compositionally biased region" description="Basic and acidic residues" evidence="1">
    <location>
        <begin position="486"/>
        <end position="498"/>
    </location>
</feature>
<evidence type="ECO:0000313" key="2">
    <source>
        <dbReference type="EMBL" id="POV96702.1"/>
    </source>
</evidence>
<feature type="region of interest" description="Disordered" evidence="1">
    <location>
        <begin position="366"/>
        <end position="431"/>
    </location>
</feature>
<evidence type="ECO:0000256" key="1">
    <source>
        <dbReference type="SAM" id="MobiDB-lite"/>
    </source>
</evidence>
<evidence type="ECO:0000313" key="3">
    <source>
        <dbReference type="Proteomes" id="UP000238274"/>
    </source>
</evidence>
<feature type="region of interest" description="Disordered" evidence="1">
    <location>
        <begin position="237"/>
        <end position="267"/>
    </location>
</feature>
<feature type="region of interest" description="Disordered" evidence="1">
    <location>
        <begin position="316"/>
        <end position="337"/>
    </location>
</feature>
<feature type="compositionally biased region" description="Polar residues" evidence="1">
    <location>
        <begin position="567"/>
        <end position="581"/>
    </location>
</feature>
<keyword evidence="3" id="KW-1185">Reference proteome</keyword>
<organism evidence="2 3">
    <name type="scientific">Puccinia striiformis</name>
    <dbReference type="NCBI Taxonomy" id="27350"/>
    <lineage>
        <taxon>Eukaryota</taxon>
        <taxon>Fungi</taxon>
        <taxon>Dikarya</taxon>
        <taxon>Basidiomycota</taxon>
        <taxon>Pucciniomycotina</taxon>
        <taxon>Pucciniomycetes</taxon>
        <taxon>Pucciniales</taxon>
        <taxon>Pucciniaceae</taxon>
        <taxon>Puccinia</taxon>
    </lineage>
</organism>
<reference evidence="3" key="2">
    <citation type="journal article" date="2018" name="BMC Genomics">
        <title>Genomic insights into host adaptation between the wheat stripe rust pathogen (Puccinia striiformis f. sp. tritici) and the barley stripe rust pathogen (Puccinia striiformis f. sp. hordei).</title>
        <authorList>
            <person name="Xia C."/>
            <person name="Wang M."/>
            <person name="Yin C."/>
            <person name="Cornejo O.E."/>
            <person name="Hulbert S.H."/>
            <person name="Chen X."/>
        </authorList>
    </citation>
    <scope>NUCLEOTIDE SEQUENCE [LARGE SCALE GENOMIC DNA]</scope>
    <source>
        <strain evidence="3">93TX-2</strain>
    </source>
</reference>
<dbReference type="VEuPathDB" id="FungiDB:PSTT_03990"/>
<reference evidence="2 3" key="1">
    <citation type="submission" date="2017-12" db="EMBL/GenBank/DDBJ databases">
        <title>Gene loss provides genomic basis for host adaptation in cereal stripe rust fungi.</title>
        <authorList>
            <person name="Xia C."/>
        </authorList>
    </citation>
    <scope>NUCLEOTIDE SEQUENCE [LARGE SCALE GENOMIC DNA]</scope>
    <source>
        <strain evidence="2 3">93TX-2</strain>
    </source>
</reference>
<protein>
    <submittedName>
        <fullName evidence="2">Uncharacterized protein</fullName>
    </submittedName>
</protein>
<feature type="compositionally biased region" description="Basic and acidic residues" evidence="1">
    <location>
        <begin position="537"/>
        <end position="563"/>
    </location>
</feature>
<dbReference type="VEuPathDB" id="FungiDB:PSHT_14985"/>
<feature type="compositionally biased region" description="Polar residues" evidence="1">
    <location>
        <begin position="383"/>
        <end position="406"/>
    </location>
</feature>
<feature type="compositionally biased region" description="Polar residues" evidence="1">
    <location>
        <begin position="454"/>
        <end position="481"/>
    </location>
</feature>
<name>A0A2S4UHC6_9BASI</name>
<feature type="compositionally biased region" description="Low complexity" evidence="1">
    <location>
        <begin position="407"/>
        <end position="418"/>
    </location>
</feature>
<proteinExistence type="predicted"/>
<feature type="compositionally biased region" description="Polar residues" evidence="1">
    <location>
        <begin position="1"/>
        <end position="27"/>
    </location>
</feature>
<dbReference type="Proteomes" id="UP000238274">
    <property type="component" value="Unassembled WGS sequence"/>
</dbReference>
<comment type="caution">
    <text evidence="2">The sequence shown here is derived from an EMBL/GenBank/DDBJ whole genome shotgun (WGS) entry which is preliminary data.</text>
</comment>
<dbReference type="EMBL" id="PKSM01000360">
    <property type="protein sequence ID" value="POV96702.1"/>
    <property type="molecule type" value="Genomic_DNA"/>
</dbReference>
<feature type="non-terminal residue" evidence="2">
    <location>
        <position position="601"/>
    </location>
</feature>
<feature type="region of interest" description="Disordered" evidence="1">
    <location>
        <begin position="451"/>
        <end position="601"/>
    </location>
</feature>
<dbReference type="AlphaFoldDB" id="A0A2S4UHC6"/>
<reference evidence="3" key="3">
    <citation type="journal article" date="2018" name="Mol. Plant Microbe Interact.">
        <title>Genome sequence resources for the wheat stripe rust pathogen (Puccinia striiformis f. sp. tritici) and the barley stripe rust pathogen (Puccinia striiformis f. sp. hordei).</title>
        <authorList>
            <person name="Xia C."/>
            <person name="Wang M."/>
            <person name="Yin C."/>
            <person name="Cornejo O.E."/>
            <person name="Hulbert S.H."/>
            <person name="Chen X."/>
        </authorList>
    </citation>
    <scope>NUCLEOTIDE SEQUENCE [LARGE SCALE GENOMIC DNA]</scope>
    <source>
        <strain evidence="3">93TX-2</strain>
    </source>
</reference>
<feature type="non-terminal residue" evidence="2">
    <location>
        <position position="1"/>
    </location>
</feature>
<gene>
    <name evidence="2" type="ORF">PSHT_14985</name>
</gene>
<feature type="compositionally biased region" description="Basic and acidic residues" evidence="1">
    <location>
        <begin position="587"/>
        <end position="601"/>
    </location>
</feature>
<sequence>QHSSFTPNPGTYSSNSQQVLPATNHSTYPFDGRLNLTARNPGTYKSDIQPTSTNDRIVPDYTIRKTMRVQAVIILTRVSLLAKELLISALEGLTPNRGSTNCCTGRNESQPFTSPKSKHTINQLSARDCLMLSELTERINSINQRPTKQKVLSSKPPVYYPPMESDSERLWQTLSSRVAKKEEQLIHTLIPYQYDAPWLGLTGYQATQEELKAGYPTHSPTITPKWIALTDQPFSSPAELLPAPSNPTDNTSPANPSPASLSTSIASPSDSDKILQLLQQMTAVQHQAFSYLAGSSQNQHATSLFSAPSDQTQSASFSYLAQSPQNKAGTSSSSAHGNHTLSGFSAATNPLMVSPSAFSPLALNQSDRLHVSPGPNFRPPTAVQHTNQSVDPPANQFTFVPTATTRPSPIIPSIQVSPAKSEQGGSLGLQNVPISLRPISSLKQLKMLQPDNAGRSSNTQDPIENQTNAGHGLITKNQDFANSPKSLDKSKPSDEPKIENSVIKTQNFVESPNIVSKCEPSVEPKMGTLGTPQDSNDQNHAETSKSVEKSDMTKLDTESRTEDAQAPNDTVGQQCNETGLSGASKAQADKLKFKSNSPKED</sequence>
<feature type="compositionally biased region" description="Polar residues" evidence="1">
    <location>
        <begin position="502"/>
        <end position="514"/>
    </location>
</feature>
<feature type="region of interest" description="Disordered" evidence="1">
    <location>
        <begin position="1"/>
        <end position="33"/>
    </location>
</feature>